<name>A0ABQ6UMP2_9ACTN</name>
<gene>
    <name evidence="1" type="ORF">F6X54_03455</name>
</gene>
<proteinExistence type="predicted"/>
<organism evidence="1 2">
    <name type="scientific">Micromonospora aurantiaca</name>
    <name type="common">nom. illeg.</name>
    <dbReference type="NCBI Taxonomy" id="47850"/>
    <lineage>
        <taxon>Bacteria</taxon>
        <taxon>Bacillati</taxon>
        <taxon>Actinomycetota</taxon>
        <taxon>Actinomycetes</taxon>
        <taxon>Micromonosporales</taxon>
        <taxon>Micromonosporaceae</taxon>
        <taxon>Micromonospora</taxon>
    </lineage>
</organism>
<evidence type="ECO:0000313" key="1">
    <source>
        <dbReference type="EMBL" id="KAB1118502.1"/>
    </source>
</evidence>
<keyword evidence="2" id="KW-1185">Reference proteome</keyword>
<dbReference type="EMBL" id="WAAR01000008">
    <property type="protein sequence ID" value="KAB1118502.1"/>
    <property type="molecule type" value="Genomic_DNA"/>
</dbReference>
<sequence length="203" mass="21689">METVEYSYEALAGHVAEASDEALVVAVALCLYRISPIFGGDNNDLDLAALERVEQWGSTHFLENVRNVFAGLRDGLGDGVDEEEPEAVAELQRMAAAAVRGLFAEESSIAELADLVSTVSLDIGQELDGRLSEVDEEVGPKFFPAGHLPDLTPLEAAEIVDQIDVLVNLSAGQSANSRRVLEIAKNGRQRIGDILQTISAAEG</sequence>
<reference evidence="1 2" key="1">
    <citation type="submission" date="2019-09" db="EMBL/GenBank/DDBJ databases">
        <title>High taxonomic diversity of Micromonospora strains isolated from Medicago sativa nodules in different geographical locations.</title>
        <authorList>
            <person name="Martinez-Hidalgo P."/>
            <person name="Flores-Felix J.D."/>
            <person name="Velazquez E."/>
            <person name="Brau L."/>
            <person name="Trujillo M.E."/>
            <person name="Martinez-Molina E."/>
        </authorList>
    </citation>
    <scope>NUCLEOTIDE SEQUENCE [LARGE SCALE GENOMIC DNA]</scope>
    <source>
        <strain evidence="1 2">ALFB5</strain>
    </source>
</reference>
<protein>
    <submittedName>
        <fullName evidence="1">Uncharacterized protein</fullName>
    </submittedName>
</protein>
<evidence type="ECO:0000313" key="2">
    <source>
        <dbReference type="Proteomes" id="UP000471364"/>
    </source>
</evidence>
<dbReference type="RefSeq" id="WP_151011231.1">
    <property type="nucleotide sequence ID" value="NZ_CBDRIO010000037.1"/>
</dbReference>
<comment type="caution">
    <text evidence="1">The sequence shown here is derived from an EMBL/GenBank/DDBJ whole genome shotgun (WGS) entry which is preliminary data.</text>
</comment>
<dbReference type="Proteomes" id="UP000471364">
    <property type="component" value="Unassembled WGS sequence"/>
</dbReference>
<accession>A0ABQ6UMP2</accession>